<sequence>MTPALTRRGRVAGVVGLVAAASAFAAGGRALDAIVIPVAIALAAGYVQVLRVDVPAVRHVAPADGFVGETREVRLEFGPDAVGGGDASPSFLADVSVRVDEGLDGPTAPIRASVGTEPVSYRVTYRERGERTLGPIDLTVTDVFGLFERELVVDETDAVTVYPPRDPMPTRFRRALYAADAVDVSRQREEFDRLREYTRGDAVRDVHWATTAKRDEIVVKEFAAETARNRVTIAGGTDIGSGKERPVFAGIDHGDTDRAASAVAADELARAAVSLALALLDDGVPVDVRLPGGRVSAAPGGRGRREVLELAAVTGPGAVADDEADVTVVAGADGARFRTGDRAVSFADLRREAEEEGTPTGAHGPRRAESAADPGEVASP</sequence>
<dbReference type="RefSeq" id="WP_049931597.1">
    <property type="nucleotide sequence ID" value="NZ_ATXS01000006.1"/>
</dbReference>
<comment type="caution">
    <text evidence="3">The sequence shown here is derived from an EMBL/GenBank/DDBJ whole genome shotgun (WGS) entry which is preliminary data.</text>
</comment>
<organism evidence="3 4">
    <name type="scientific">Halorubrum ezzemoulense DSM 17463</name>
    <dbReference type="NCBI Taxonomy" id="1121945"/>
    <lineage>
        <taxon>Archaea</taxon>
        <taxon>Methanobacteriati</taxon>
        <taxon>Methanobacteriota</taxon>
        <taxon>Stenosarchaea group</taxon>
        <taxon>Halobacteria</taxon>
        <taxon>Halobacteriales</taxon>
        <taxon>Haloferacaceae</taxon>
        <taxon>Halorubrum</taxon>
    </lineage>
</organism>
<dbReference type="STRING" id="1121945.GCA_000421805_01823"/>
<evidence type="ECO:0000313" key="3">
    <source>
        <dbReference type="EMBL" id="OSP09923.1"/>
    </source>
</evidence>
<dbReference type="PANTHER" id="PTHR34351:SF1">
    <property type="entry name" value="SLR1927 PROTEIN"/>
    <property type="match status" value="1"/>
</dbReference>
<dbReference type="Proteomes" id="UP000193587">
    <property type="component" value="Unassembled WGS sequence"/>
</dbReference>
<gene>
    <name evidence="3" type="ORF">B9H04_04115</name>
</gene>
<dbReference type="Pfam" id="PF01882">
    <property type="entry name" value="DUF58"/>
    <property type="match status" value="1"/>
</dbReference>
<dbReference type="PANTHER" id="PTHR34351">
    <property type="entry name" value="SLR1927 PROTEIN-RELATED"/>
    <property type="match status" value="1"/>
</dbReference>
<protein>
    <submittedName>
        <fullName evidence="3">DUF58 domain-containing protein</fullName>
    </submittedName>
</protein>
<dbReference type="EMBL" id="NEDJ01000008">
    <property type="protein sequence ID" value="OSP09923.1"/>
    <property type="molecule type" value="Genomic_DNA"/>
</dbReference>
<dbReference type="InterPro" id="IPR002881">
    <property type="entry name" value="DUF58"/>
</dbReference>
<feature type="region of interest" description="Disordered" evidence="1">
    <location>
        <begin position="343"/>
        <end position="380"/>
    </location>
</feature>
<evidence type="ECO:0000256" key="1">
    <source>
        <dbReference type="SAM" id="MobiDB-lite"/>
    </source>
</evidence>
<feature type="domain" description="DUF58" evidence="2">
    <location>
        <begin position="194"/>
        <end position="230"/>
    </location>
</feature>
<dbReference type="eggNOG" id="arCOG02744">
    <property type="taxonomic scope" value="Archaea"/>
</dbReference>
<evidence type="ECO:0000313" key="4">
    <source>
        <dbReference type="Proteomes" id="UP000193587"/>
    </source>
</evidence>
<accession>A0A1X4HA39</accession>
<evidence type="ECO:0000259" key="2">
    <source>
        <dbReference type="Pfam" id="PF01882"/>
    </source>
</evidence>
<name>A0A1X4HA39_HALEZ</name>
<reference evidence="3 4" key="1">
    <citation type="submission" date="2017-04" db="EMBL/GenBank/DDBJ databases">
        <title>MLSA of the genus Halorubrum.</title>
        <authorList>
            <person name="De La Haba R."/>
            <person name="Sanchez-Porro C."/>
            <person name="Infante-Dominguez C."/>
            <person name="Ventosa A."/>
        </authorList>
    </citation>
    <scope>NUCLEOTIDE SEQUENCE [LARGE SCALE GENOMIC DNA]</scope>
    <source>
        <strain evidence="3 4">DSM 17463</strain>
    </source>
</reference>
<proteinExistence type="predicted"/>
<dbReference type="AlphaFoldDB" id="A0A1X4HA39"/>